<keyword evidence="10" id="KW-0564">Palmitate</keyword>
<dbReference type="SUPFAM" id="SSF58069">
    <property type="entry name" value="Virus ectodomain"/>
    <property type="match status" value="1"/>
</dbReference>
<evidence type="ECO:0000256" key="6">
    <source>
        <dbReference type="ARBA" id="ARBA00022692"/>
    </source>
</evidence>
<evidence type="ECO:0000256" key="9">
    <source>
        <dbReference type="ARBA" id="ARBA00023136"/>
    </source>
</evidence>
<evidence type="ECO:0000256" key="13">
    <source>
        <dbReference type="ARBA" id="ARBA00023288"/>
    </source>
</evidence>
<feature type="transmembrane region" description="Helical" evidence="14">
    <location>
        <begin position="354"/>
        <end position="374"/>
    </location>
</feature>
<evidence type="ECO:0000256" key="7">
    <source>
        <dbReference type="ARBA" id="ARBA00022870"/>
    </source>
</evidence>
<keyword evidence="4" id="KW-1032">Host cell membrane</keyword>
<dbReference type="InterPro" id="IPR018154">
    <property type="entry name" value="TLV/ENV_coat_polyprotein"/>
</dbReference>
<dbReference type="PANTHER" id="PTHR10424">
    <property type="entry name" value="VIRAL ENVELOPE PROTEIN"/>
    <property type="match status" value="1"/>
</dbReference>
<accession>A0A1A7WZZ3</accession>
<reference evidence="15" key="1">
    <citation type="submission" date="2016-05" db="EMBL/GenBank/DDBJ databases">
        <authorList>
            <person name="Lavstsen T."/>
            <person name="Jespersen J.S."/>
        </authorList>
    </citation>
    <scope>NUCLEOTIDE SEQUENCE</scope>
    <source>
        <tissue evidence="15">Brain</tissue>
    </source>
</reference>
<keyword evidence="12" id="KW-0325">Glycoprotein</keyword>
<keyword evidence="11" id="KW-1015">Disulfide bond</keyword>
<dbReference type="Pfam" id="PF00429">
    <property type="entry name" value="TLV_coat"/>
    <property type="match status" value="1"/>
</dbReference>
<keyword evidence="9 14" id="KW-0472">Membrane</keyword>
<evidence type="ECO:0000256" key="11">
    <source>
        <dbReference type="ARBA" id="ARBA00023157"/>
    </source>
</evidence>
<dbReference type="EMBL" id="HADW01009719">
    <property type="protein sequence ID" value="SBP11119.1"/>
    <property type="molecule type" value="Transcribed_RNA"/>
</dbReference>
<evidence type="ECO:0000256" key="10">
    <source>
        <dbReference type="ARBA" id="ARBA00023139"/>
    </source>
</evidence>
<protein>
    <submittedName>
        <fullName evidence="15">Uncharacterized protein</fullName>
    </submittedName>
</protein>
<gene>
    <name evidence="15" type="primary">Nfu_g_1_023667</name>
</gene>
<keyword evidence="13" id="KW-0449">Lipoprotein</keyword>
<sequence>MCEFHCRLLYGARDKYNYTAKYKEYKIPELCAEFAIGTDQNGPPTDYTIDYDADYECFASGGFTNDGGTDVGNTSVKCNVTWVLSWFPHANITPVFIETPIWYENPQPLSQVCDNITMTIPILSLLGEQSHPVADSYWMCGGEILMNVLPDFWVGLCALVRMKVPVTVLYEGVDEILKIESVNGRRSKRYDVFYHKVHLNAIGLPTGIPTEFQARDEVIAGVESILPWITVNKNVRWINFLFFNQQRILNYTVTTLTLSGQQLDATTLMALQNRQVLDWLMAEKGGVCHLITDDQCCTYVPRSTAPDGTFTAAMDKLKGLKDELRETAGKESWSLDLLDLKIGAWASMFVKTGVSAIIVLTLVLFLTCCILSVVRRRCEKTGCPNESCCCLSVRPDGNGCKGLSIGSGESWPD</sequence>
<dbReference type="AlphaFoldDB" id="A0A1A7WZZ3"/>
<name>A0A1A7WZZ3_9TELE</name>
<evidence type="ECO:0000256" key="12">
    <source>
        <dbReference type="ARBA" id="ARBA00023180"/>
    </source>
</evidence>
<keyword evidence="7" id="KW-1043">Host membrane</keyword>
<evidence type="ECO:0000256" key="14">
    <source>
        <dbReference type="SAM" id="Phobius"/>
    </source>
</evidence>
<keyword evidence="6 14" id="KW-0812">Transmembrane</keyword>
<evidence type="ECO:0000256" key="3">
    <source>
        <dbReference type="ARBA" id="ARBA00004563"/>
    </source>
</evidence>
<comment type="subcellular location">
    <subcellularLocation>
        <location evidence="1">Host cell membrane</location>
        <topology evidence="1">Single-pass type I membrane protein</topology>
    </subcellularLocation>
    <subcellularLocation>
        <location evidence="2">Host endomembrane system</location>
        <topology evidence="2">Peripheral membrane protein</topology>
    </subcellularLocation>
    <subcellularLocation>
        <location evidence="3">Virion membrane</location>
        <topology evidence="3">Single-pass type I membrane protein</topology>
    </subcellularLocation>
</comment>
<keyword evidence="5" id="KW-0945">Host-virus interaction</keyword>
<keyword evidence="8 14" id="KW-1133">Transmembrane helix</keyword>
<evidence type="ECO:0000256" key="2">
    <source>
        <dbReference type="ARBA" id="ARBA00004531"/>
    </source>
</evidence>
<proteinExistence type="predicted"/>
<evidence type="ECO:0000256" key="5">
    <source>
        <dbReference type="ARBA" id="ARBA00022581"/>
    </source>
</evidence>
<evidence type="ECO:0000256" key="1">
    <source>
        <dbReference type="ARBA" id="ARBA00004402"/>
    </source>
</evidence>
<dbReference type="Gene3D" id="1.10.287.210">
    <property type="match status" value="1"/>
</dbReference>
<reference evidence="15" key="2">
    <citation type="submission" date="2016-06" db="EMBL/GenBank/DDBJ databases">
        <title>The genome of a short-lived fish provides insights into sex chromosome evolution and the genetic control of aging.</title>
        <authorList>
            <person name="Reichwald K."/>
            <person name="Felder M."/>
            <person name="Petzold A."/>
            <person name="Koch P."/>
            <person name="Groth M."/>
            <person name="Platzer M."/>
        </authorList>
    </citation>
    <scope>NUCLEOTIDE SEQUENCE</scope>
    <source>
        <tissue evidence="15">Brain</tissue>
    </source>
</reference>
<evidence type="ECO:0000256" key="4">
    <source>
        <dbReference type="ARBA" id="ARBA00022511"/>
    </source>
</evidence>
<evidence type="ECO:0000256" key="8">
    <source>
        <dbReference type="ARBA" id="ARBA00022989"/>
    </source>
</evidence>
<organism evidence="15">
    <name type="scientific">Iconisemion striatum</name>
    <dbReference type="NCBI Taxonomy" id="60296"/>
    <lineage>
        <taxon>Eukaryota</taxon>
        <taxon>Metazoa</taxon>
        <taxon>Chordata</taxon>
        <taxon>Craniata</taxon>
        <taxon>Vertebrata</taxon>
        <taxon>Euteleostomi</taxon>
        <taxon>Actinopterygii</taxon>
        <taxon>Neopterygii</taxon>
        <taxon>Teleostei</taxon>
        <taxon>Neoteleostei</taxon>
        <taxon>Acanthomorphata</taxon>
        <taxon>Ovalentaria</taxon>
        <taxon>Atherinomorphae</taxon>
        <taxon>Cyprinodontiformes</taxon>
        <taxon>Nothobranchiidae</taxon>
        <taxon>Iconisemion</taxon>
    </lineage>
</organism>
<dbReference type="PANTHER" id="PTHR10424:SF81">
    <property type="entry name" value="ERVV2 PROTEIN"/>
    <property type="match status" value="1"/>
</dbReference>
<evidence type="ECO:0000313" key="15">
    <source>
        <dbReference type="EMBL" id="SBP11119.1"/>
    </source>
</evidence>